<keyword evidence="9" id="KW-1185">Reference proteome</keyword>
<dbReference type="RefSeq" id="WP_066700889.1">
    <property type="nucleotide sequence ID" value="NZ_AP018664.1"/>
</dbReference>
<dbReference type="AlphaFoldDB" id="A0A494VZ70"/>
<accession>A0A494VZ70</accession>
<evidence type="ECO:0000313" key="8">
    <source>
        <dbReference type="EMBL" id="BBD97723.1"/>
    </source>
</evidence>
<dbReference type="GO" id="GO:0008360">
    <property type="term" value="P:regulation of cell shape"/>
    <property type="evidence" value="ECO:0007669"/>
    <property type="project" value="UniProtKB-KW"/>
</dbReference>
<keyword evidence="6" id="KW-0812">Transmembrane</keyword>
<keyword evidence="3" id="KW-0133">Cell shape</keyword>
<dbReference type="Gene3D" id="2.40.10.350">
    <property type="entry name" value="Rod shape-determining protein MreC, domain 2"/>
    <property type="match status" value="1"/>
</dbReference>
<evidence type="ECO:0000256" key="6">
    <source>
        <dbReference type="SAM" id="Phobius"/>
    </source>
</evidence>
<name>A0A494VZ70_9SPHN</name>
<dbReference type="Gene3D" id="2.40.10.340">
    <property type="entry name" value="Rod shape-determining protein MreC, domain 1"/>
    <property type="match status" value="1"/>
</dbReference>
<feature type="region of interest" description="Disordered" evidence="5">
    <location>
        <begin position="283"/>
        <end position="306"/>
    </location>
</feature>
<dbReference type="InterPro" id="IPR055342">
    <property type="entry name" value="MreC_beta-barrel_core"/>
</dbReference>
<dbReference type="InterPro" id="IPR042175">
    <property type="entry name" value="Cell/Rod_MreC_2"/>
</dbReference>
<dbReference type="InterPro" id="IPR042177">
    <property type="entry name" value="Cell/Rod_1"/>
</dbReference>
<feature type="domain" description="Rod shape-determining protein MreC beta-barrel core" evidence="7">
    <location>
        <begin position="136"/>
        <end position="274"/>
    </location>
</feature>
<dbReference type="PANTHER" id="PTHR34138">
    <property type="entry name" value="CELL SHAPE-DETERMINING PROTEIN MREC"/>
    <property type="match status" value="1"/>
</dbReference>
<gene>
    <name evidence="8" type="ORF">SAMIE_1012240</name>
</gene>
<feature type="transmembrane region" description="Helical" evidence="6">
    <location>
        <begin position="20"/>
        <end position="42"/>
    </location>
</feature>
<keyword evidence="6" id="KW-1133">Transmembrane helix</keyword>
<evidence type="ECO:0000256" key="2">
    <source>
        <dbReference type="ARBA" id="ARBA00013855"/>
    </source>
</evidence>
<evidence type="ECO:0000259" key="7">
    <source>
        <dbReference type="Pfam" id="PF04085"/>
    </source>
</evidence>
<dbReference type="PANTHER" id="PTHR34138:SF1">
    <property type="entry name" value="CELL SHAPE-DETERMINING PROTEIN MREC"/>
    <property type="match status" value="1"/>
</dbReference>
<evidence type="ECO:0000313" key="9">
    <source>
        <dbReference type="Proteomes" id="UP000279959"/>
    </source>
</evidence>
<evidence type="ECO:0000256" key="3">
    <source>
        <dbReference type="ARBA" id="ARBA00022960"/>
    </source>
</evidence>
<dbReference type="KEGG" id="sami:SAMIE_1012240"/>
<dbReference type="NCBIfam" id="TIGR00219">
    <property type="entry name" value="mreC"/>
    <property type="match status" value="1"/>
</dbReference>
<dbReference type="EMBL" id="AP018664">
    <property type="protein sequence ID" value="BBD97723.1"/>
    <property type="molecule type" value="Genomic_DNA"/>
</dbReference>
<proteinExistence type="inferred from homology"/>
<dbReference type="NCBIfam" id="NF010513">
    <property type="entry name" value="PRK13922.12-3"/>
    <property type="match status" value="1"/>
</dbReference>
<dbReference type="Proteomes" id="UP000279959">
    <property type="component" value="Chromosome"/>
</dbReference>
<reference evidence="8 9" key="1">
    <citation type="submission" date="2018-05" db="EMBL/GenBank/DDBJ databases">
        <title>Complete Genome Sequence of the Nonylphenol-Degrading Bacterium Sphingobium amiense DSM 16289T.</title>
        <authorList>
            <person name="Ootsuka M."/>
            <person name="Nishizawa T."/>
            <person name="Ohta H."/>
        </authorList>
    </citation>
    <scope>NUCLEOTIDE SEQUENCE [LARGE SCALE GENOMIC DNA]</scope>
    <source>
        <strain evidence="8 9">DSM 16289</strain>
    </source>
</reference>
<comment type="similarity">
    <text evidence="1">Belongs to the MreC family.</text>
</comment>
<evidence type="ECO:0000256" key="1">
    <source>
        <dbReference type="ARBA" id="ARBA00009369"/>
    </source>
</evidence>
<dbReference type="Pfam" id="PF04085">
    <property type="entry name" value="MreC"/>
    <property type="match status" value="1"/>
</dbReference>
<sequence length="306" mass="31976">MARPPSRRPGINRRAQYSLFASYVVAVAGAAAGLLLVVVAIFDPTGFSALRIAAAEVTRPASVAMKSMVSGVSSIDEVLAAYWRAGSQNVTLRRQVEADRNRIIEAKAIAQENIRLKKLLKLVDEDNSELLTARLISSSATSARRLARLNAGSWQGVRTGMPVRAPEGLIGRVHSVTPNSSDVLLLTDTSNIVPVRRASDNIPAISTGLGDGSLEIRALTAGRNPFKPGDLLVTSGTGGVYQPNIPVAVIVRAQGEIAYGVPLANPARVDAVVVERVFEEAVTPPGPAATPVAAQDNAANGAAPAP</sequence>
<evidence type="ECO:0000256" key="5">
    <source>
        <dbReference type="SAM" id="MobiDB-lite"/>
    </source>
</evidence>
<evidence type="ECO:0000256" key="4">
    <source>
        <dbReference type="ARBA" id="ARBA00032089"/>
    </source>
</evidence>
<dbReference type="GO" id="GO:0005886">
    <property type="term" value="C:plasma membrane"/>
    <property type="evidence" value="ECO:0007669"/>
    <property type="project" value="TreeGrafter"/>
</dbReference>
<protein>
    <recommendedName>
        <fullName evidence="2">Cell shape-determining protein MreC</fullName>
    </recommendedName>
    <alternativeName>
        <fullName evidence="4">Cell shape protein MreC</fullName>
    </alternativeName>
</protein>
<dbReference type="InterPro" id="IPR007221">
    <property type="entry name" value="MreC"/>
</dbReference>
<keyword evidence="6" id="KW-0472">Membrane</keyword>
<organism evidence="8 9">
    <name type="scientific">Sphingobium amiense</name>
    <dbReference type="NCBI Taxonomy" id="135719"/>
    <lineage>
        <taxon>Bacteria</taxon>
        <taxon>Pseudomonadati</taxon>
        <taxon>Pseudomonadota</taxon>
        <taxon>Alphaproteobacteria</taxon>
        <taxon>Sphingomonadales</taxon>
        <taxon>Sphingomonadaceae</taxon>
        <taxon>Sphingobium</taxon>
    </lineage>
</organism>